<evidence type="ECO:0000259" key="18">
    <source>
        <dbReference type="Pfam" id="PF04567"/>
    </source>
</evidence>
<dbReference type="NCBIfam" id="TIGR03670">
    <property type="entry name" value="rpoB_arch"/>
    <property type="match status" value="1"/>
</dbReference>
<comment type="caution">
    <text evidence="19">The sequence shown here is derived from an EMBL/GenBank/DDBJ whole genome shotgun (WGS) entry which is preliminary data.</text>
</comment>
<reference evidence="19 20" key="1">
    <citation type="journal article" name="Nat. Commun.">
        <title>Undinarchaeota illuminate DPANN phylogeny and the impact of gene transfer on archaeal evolution.</title>
        <authorList>
            <person name="Dombrowski N."/>
            <person name="Williams T.A."/>
            <person name="Sun J."/>
            <person name="Woodcroft B.J."/>
            <person name="Lee J.H."/>
            <person name="Minh B.Q."/>
            <person name="Rinke C."/>
            <person name="Spang A."/>
        </authorList>
    </citation>
    <scope>NUCLEOTIDE SEQUENCE [LARGE SCALE GENOMIC DNA]</scope>
    <source>
        <strain evidence="19">MAG_bin1129</strain>
    </source>
</reference>
<dbReference type="Gene3D" id="3.90.1800.10">
    <property type="entry name" value="RNA polymerase alpha subunit dimerisation domain"/>
    <property type="match status" value="1"/>
</dbReference>
<evidence type="ECO:0000313" key="20">
    <source>
        <dbReference type="Proteomes" id="UP000646946"/>
    </source>
</evidence>
<dbReference type="GO" id="GO:0032549">
    <property type="term" value="F:ribonucleoside binding"/>
    <property type="evidence" value="ECO:0007669"/>
    <property type="project" value="InterPro"/>
</dbReference>
<dbReference type="GO" id="GO:0003677">
    <property type="term" value="F:DNA binding"/>
    <property type="evidence" value="ECO:0007669"/>
    <property type="project" value="UniProtKB-KW"/>
</dbReference>
<dbReference type="PROSITE" id="PS01166">
    <property type="entry name" value="RNA_POL_BETA"/>
    <property type="match status" value="1"/>
</dbReference>
<keyword evidence="11 14" id="KW-0804">Transcription</keyword>
<evidence type="ECO:0000259" key="16">
    <source>
        <dbReference type="Pfam" id="PF04560"/>
    </source>
</evidence>
<dbReference type="InterPro" id="IPR007120">
    <property type="entry name" value="DNA-dir_RNAP_su2_dom"/>
</dbReference>
<evidence type="ECO:0000256" key="4">
    <source>
        <dbReference type="ARBA" id="ARBA00022478"/>
    </source>
</evidence>
<keyword evidence="6 14" id="KW-0808">Transferase</keyword>
<dbReference type="FunFam" id="2.40.270.10:FF:000011">
    <property type="entry name" value="DNA-directed RNA polymerase subunit beta"/>
    <property type="match status" value="1"/>
</dbReference>
<evidence type="ECO:0000256" key="8">
    <source>
        <dbReference type="ARBA" id="ARBA00022723"/>
    </source>
</evidence>
<evidence type="ECO:0000256" key="14">
    <source>
        <dbReference type="RuleBase" id="RU363031"/>
    </source>
</evidence>
<dbReference type="Gene3D" id="3.90.1070.20">
    <property type="match status" value="1"/>
</dbReference>
<evidence type="ECO:0000256" key="1">
    <source>
        <dbReference type="ARBA" id="ARBA00001947"/>
    </source>
</evidence>
<gene>
    <name evidence="19" type="primary">rpoB</name>
    <name evidence="19" type="ORF">H1016_04425</name>
</gene>
<dbReference type="GO" id="GO:0000428">
    <property type="term" value="C:DNA-directed RNA polymerase complex"/>
    <property type="evidence" value="ECO:0007669"/>
    <property type="project" value="UniProtKB-KW"/>
</dbReference>
<evidence type="ECO:0000256" key="6">
    <source>
        <dbReference type="ARBA" id="ARBA00022679"/>
    </source>
</evidence>
<comment type="cofactor">
    <cofactor evidence="1">
        <name>Zn(2+)</name>
        <dbReference type="ChEBI" id="CHEBI:29105"/>
    </cofactor>
</comment>
<dbReference type="CDD" id="cd00653">
    <property type="entry name" value="RNA_pol_B_RPB2"/>
    <property type="match status" value="1"/>
</dbReference>
<evidence type="ECO:0000259" key="15">
    <source>
        <dbReference type="Pfam" id="PF00562"/>
    </source>
</evidence>
<evidence type="ECO:0000256" key="12">
    <source>
        <dbReference type="ARBA" id="ARBA00025838"/>
    </source>
</evidence>
<organism evidence="19 20">
    <name type="scientific">Candidatus Naiadarchaeum limnaeum</name>
    <dbReference type="NCBI Taxonomy" id="2756139"/>
    <lineage>
        <taxon>Archaea</taxon>
        <taxon>Candidatus Undinarchaeota</taxon>
        <taxon>Candidatus Undinarchaeia</taxon>
        <taxon>Candidatus Naiadarchaeales</taxon>
        <taxon>Candidatus Naiadarchaeaceae</taxon>
        <taxon>Candidatus Naiadarchaeum</taxon>
    </lineage>
</organism>
<comment type="catalytic activity">
    <reaction evidence="13 14">
        <text>RNA(n) + a ribonucleoside 5'-triphosphate = RNA(n+1) + diphosphate</text>
        <dbReference type="Rhea" id="RHEA:21248"/>
        <dbReference type="Rhea" id="RHEA-COMP:14527"/>
        <dbReference type="Rhea" id="RHEA-COMP:17342"/>
        <dbReference type="ChEBI" id="CHEBI:33019"/>
        <dbReference type="ChEBI" id="CHEBI:61557"/>
        <dbReference type="ChEBI" id="CHEBI:140395"/>
        <dbReference type="EC" id="2.7.7.6"/>
    </reaction>
</comment>
<evidence type="ECO:0000256" key="7">
    <source>
        <dbReference type="ARBA" id="ARBA00022695"/>
    </source>
</evidence>
<evidence type="ECO:0000313" key="19">
    <source>
        <dbReference type="EMBL" id="HIK00754.1"/>
    </source>
</evidence>
<proteinExistence type="inferred from homology"/>
<dbReference type="GO" id="GO:0006351">
    <property type="term" value="P:DNA-templated transcription"/>
    <property type="evidence" value="ECO:0007669"/>
    <property type="project" value="InterPro"/>
</dbReference>
<dbReference type="InterPro" id="IPR007641">
    <property type="entry name" value="RNA_pol_Rpb2_7"/>
</dbReference>
<dbReference type="InterPro" id="IPR019969">
    <property type="entry name" value="RNAP_Rpo2"/>
</dbReference>
<dbReference type="InterPro" id="IPR015712">
    <property type="entry name" value="DNA-dir_RNA_pol_su2"/>
</dbReference>
<evidence type="ECO:0000256" key="13">
    <source>
        <dbReference type="ARBA" id="ARBA00048552"/>
    </source>
</evidence>
<dbReference type="Gene3D" id="2.40.50.150">
    <property type="match status" value="1"/>
</dbReference>
<keyword evidence="5" id="KW-0963">Cytoplasm</keyword>
<dbReference type="InterPro" id="IPR007647">
    <property type="entry name" value="RNA_pol_Rpb2_5"/>
</dbReference>
<dbReference type="InterPro" id="IPR037033">
    <property type="entry name" value="DNA-dir_RNAP_su2_hyb_sf"/>
</dbReference>
<feature type="domain" description="DNA-directed RNA polymerase subunit 2 hybrid-binding" evidence="15">
    <location>
        <begin position="150"/>
        <end position="522"/>
    </location>
</feature>
<dbReference type="Pfam" id="PF04566">
    <property type="entry name" value="RNA_pol_Rpb2_4"/>
    <property type="match status" value="1"/>
</dbReference>
<keyword evidence="10" id="KW-0238">DNA-binding</keyword>
<accession>A0A832V0R1</accession>
<dbReference type="EC" id="2.7.7.6" evidence="14"/>
<dbReference type="Pfam" id="PF04560">
    <property type="entry name" value="RNA_pol_Rpb2_7"/>
    <property type="match status" value="1"/>
</dbReference>
<dbReference type="Proteomes" id="UP000646946">
    <property type="component" value="Unassembled WGS sequence"/>
</dbReference>
<evidence type="ECO:0000256" key="2">
    <source>
        <dbReference type="ARBA" id="ARBA00004496"/>
    </source>
</evidence>
<feature type="domain" description="RNA polymerase Rpb2" evidence="17">
    <location>
        <begin position="21"/>
        <end position="82"/>
    </location>
</feature>
<dbReference type="GO" id="GO:0003899">
    <property type="term" value="F:DNA-directed RNA polymerase activity"/>
    <property type="evidence" value="ECO:0007669"/>
    <property type="project" value="UniProtKB-EC"/>
</dbReference>
<keyword evidence="7 14" id="KW-0548">Nucleotidyltransferase</keyword>
<dbReference type="AlphaFoldDB" id="A0A832V0R1"/>
<feature type="domain" description="RNA polymerase Rpb2" evidence="16">
    <location>
        <begin position="524"/>
        <end position="614"/>
    </location>
</feature>
<evidence type="ECO:0000256" key="3">
    <source>
        <dbReference type="ARBA" id="ARBA00006835"/>
    </source>
</evidence>
<dbReference type="GO" id="GO:0008270">
    <property type="term" value="F:zinc ion binding"/>
    <property type="evidence" value="ECO:0007669"/>
    <property type="project" value="InterPro"/>
</dbReference>
<evidence type="ECO:0000256" key="11">
    <source>
        <dbReference type="ARBA" id="ARBA00023163"/>
    </source>
</evidence>
<protein>
    <recommendedName>
        <fullName evidence="14">DNA-directed RNA polymerase subunit beta</fullName>
        <ecNumber evidence="14">2.7.7.6</ecNumber>
    </recommendedName>
</protein>
<keyword evidence="4 14" id="KW-0240">DNA-directed RNA polymerase</keyword>
<dbReference type="InterPro" id="IPR007646">
    <property type="entry name" value="RNA_pol_Rpb2_4"/>
</dbReference>
<dbReference type="Pfam" id="PF04567">
    <property type="entry name" value="RNA_pol_Rpb2_5"/>
    <property type="match status" value="1"/>
</dbReference>
<name>A0A832V0R1_9ARCH</name>
<keyword evidence="8" id="KW-0479">Metal-binding</keyword>
<dbReference type="InterPro" id="IPR007121">
    <property type="entry name" value="RNA_pol_bsu_CS"/>
</dbReference>
<comment type="subcellular location">
    <subcellularLocation>
        <location evidence="2">Cytoplasm</location>
    </subcellularLocation>
</comment>
<evidence type="ECO:0000256" key="5">
    <source>
        <dbReference type="ARBA" id="ARBA00022490"/>
    </source>
</evidence>
<dbReference type="GO" id="GO:0005737">
    <property type="term" value="C:cytoplasm"/>
    <property type="evidence" value="ECO:0007669"/>
    <property type="project" value="UniProtKB-SubCell"/>
</dbReference>
<dbReference type="EMBL" id="DVAB01000037">
    <property type="protein sequence ID" value="HIK00754.1"/>
    <property type="molecule type" value="Genomic_DNA"/>
</dbReference>
<evidence type="ECO:0000256" key="10">
    <source>
        <dbReference type="ARBA" id="ARBA00023125"/>
    </source>
</evidence>
<dbReference type="Pfam" id="PF00562">
    <property type="entry name" value="RNA_pol_Rpb2_6"/>
    <property type="match status" value="1"/>
</dbReference>
<keyword evidence="9" id="KW-0862">Zinc</keyword>
<sequence>MRIKEKIVQTGTKYETKRTDVYLNGRLIGSTETPGIVIEELKKMRLEGIISPEVSISYNKEYAQIDIWSDEGRIVRPLIRVENGNPLLTDEHIAKLKNKELSWDNLVSRGIIEYLDAAEEENAYVALKEGDLSQEHTHLELDASIIFGICAGLIPYLNHNMSTRVTLGANMSKQGCGLYVSNYGLRTDTQRHLLHYPQKPIARTYASDLIDFDNRPSGQNFVVAIISRGGYNMQDAIILNKAAIERGLGRSTFFRSYKAEERKYPGGQLDTIETPEKDVRGYLSEHSYRYLDEDGVISSECQVGEDDVLIGKTSPPRFLEVMEEFGMTVKNRRESSVIIRVGEGGVVDKVLISETLDGDKLVKVKVRDQRIPELGDKFASRHGQKGVIGIIVPQEDAPFTAQGITPDLIINPHAIPSRMTVGQLLETVGGKLGALEGRFIDGSPFSSEPEEKIRTALEQYGFKSSGKEVIYDGVTGEKLGAEIFIGVVYYQKLKHMVVDKIRARSRGPVQILTRQPTAGKSREGGLRLGEMEKDCLVGHGAALLLKERLLDESDRTVVPVCNACGLVAVYDKFRDYSYCSVDGENVDITFVEMSYAFKLFLDELKSMGIYPKLIIGEK</sequence>
<comment type="similarity">
    <text evidence="3 14">Belongs to the RNA polymerase beta chain family.</text>
</comment>
<dbReference type="SUPFAM" id="SSF64484">
    <property type="entry name" value="beta and beta-prime subunits of DNA dependent RNA-polymerase"/>
    <property type="match status" value="1"/>
</dbReference>
<dbReference type="Gene3D" id="2.40.270.10">
    <property type="entry name" value="DNA-directed RNA polymerase, subunit 2, domain 6"/>
    <property type="match status" value="1"/>
</dbReference>
<dbReference type="PANTHER" id="PTHR20856">
    <property type="entry name" value="DNA-DIRECTED RNA POLYMERASE I SUBUNIT 2"/>
    <property type="match status" value="1"/>
</dbReference>
<evidence type="ECO:0000259" key="17">
    <source>
        <dbReference type="Pfam" id="PF04566"/>
    </source>
</evidence>
<comment type="function">
    <text evidence="14">DNA-dependent RNA polymerase catalyzes the transcription of DNA into RNA using the four ribonucleoside triphosphates as substrates.</text>
</comment>
<keyword evidence="20" id="KW-1185">Reference proteome</keyword>
<evidence type="ECO:0000256" key="9">
    <source>
        <dbReference type="ARBA" id="ARBA00022833"/>
    </source>
</evidence>
<comment type="subunit">
    <text evidence="12">Part of the RNA polymerase complex.</text>
</comment>
<dbReference type="InterPro" id="IPR014724">
    <property type="entry name" value="RNA_pol_RPB2_OB-fold"/>
</dbReference>
<feature type="domain" description="RNA polymerase Rpb2" evidence="18">
    <location>
        <begin position="103"/>
        <end position="136"/>
    </location>
</feature>